<keyword evidence="13" id="KW-1185">Reference proteome</keyword>
<feature type="compositionally biased region" description="Acidic residues" evidence="11">
    <location>
        <begin position="1036"/>
        <end position="1045"/>
    </location>
</feature>
<keyword evidence="3 10" id="KW-0813">Transport</keyword>
<feature type="compositionally biased region" description="Polar residues" evidence="11">
    <location>
        <begin position="672"/>
        <end position="681"/>
    </location>
</feature>
<accession>J7S5U8</accession>
<dbReference type="PIRSF" id="PIRSF002450">
    <property type="entry name" value="K+_transpter_TRK"/>
    <property type="match status" value="1"/>
</dbReference>
<gene>
    <name evidence="12" type="primary">KNAG0C02700</name>
    <name evidence="12" type="ordered locus">KNAG_0C02700</name>
</gene>
<feature type="compositionally biased region" description="Basic and acidic residues" evidence="11">
    <location>
        <begin position="208"/>
        <end position="231"/>
    </location>
</feature>
<feature type="transmembrane region" description="Helical" evidence="10">
    <location>
        <begin position="997"/>
        <end position="1014"/>
    </location>
</feature>
<keyword evidence="6 10" id="KW-0630">Potassium</keyword>
<feature type="transmembrane region" description="Helical" evidence="10">
    <location>
        <begin position="1116"/>
        <end position="1138"/>
    </location>
</feature>
<dbReference type="GO" id="GO:0005886">
    <property type="term" value="C:plasma membrane"/>
    <property type="evidence" value="ECO:0007669"/>
    <property type="project" value="EnsemblFungi"/>
</dbReference>
<evidence type="ECO:0000313" key="13">
    <source>
        <dbReference type="Proteomes" id="UP000006310"/>
    </source>
</evidence>
<comment type="similarity">
    <text evidence="2 10">Belongs to the TrkH potassium transport family.</text>
</comment>
<feature type="region of interest" description="Disordered" evidence="11">
    <location>
        <begin position="1230"/>
        <end position="1257"/>
    </location>
</feature>
<dbReference type="GeneID" id="34525061"/>
<dbReference type="RefSeq" id="XP_022463627.1">
    <property type="nucleotide sequence ID" value="XM_022606986.1"/>
</dbReference>
<feature type="transmembrane region" description="Helical" evidence="10">
    <location>
        <begin position="839"/>
        <end position="857"/>
    </location>
</feature>
<evidence type="ECO:0000256" key="5">
    <source>
        <dbReference type="ARBA" id="ARBA00022692"/>
    </source>
</evidence>
<keyword evidence="4 10" id="KW-0633">Potassium transport</keyword>
<feature type="transmembrane region" description="Helical" evidence="10">
    <location>
        <begin position="50"/>
        <end position="70"/>
    </location>
</feature>
<dbReference type="PANTHER" id="PTHR31064">
    <property type="entry name" value="POTASSIUM TRANSPORT PROTEIN DDB_G0292412-RELATED"/>
    <property type="match status" value="1"/>
</dbReference>
<dbReference type="STRING" id="1071383.J7S5U8"/>
<evidence type="ECO:0000256" key="11">
    <source>
        <dbReference type="SAM" id="MobiDB-lite"/>
    </source>
</evidence>
<evidence type="ECO:0000256" key="10">
    <source>
        <dbReference type="PIRNR" id="PIRNR002450"/>
    </source>
</evidence>
<feature type="region of interest" description="Disordered" evidence="11">
    <location>
        <begin position="1036"/>
        <end position="1067"/>
    </location>
</feature>
<dbReference type="InterPro" id="IPR015958">
    <property type="entry name" value="Trk1_fungi"/>
</dbReference>
<dbReference type="GO" id="GO:0045121">
    <property type="term" value="C:membrane raft"/>
    <property type="evidence" value="ECO:0007669"/>
    <property type="project" value="EnsemblFungi"/>
</dbReference>
<feature type="compositionally biased region" description="Polar residues" evidence="11">
    <location>
        <begin position="409"/>
        <end position="426"/>
    </location>
</feature>
<feature type="compositionally biased region" description="Polar residues" evidence="11">
    <location>
        <begin position="245"/>
        <end position="255"/>
    </location>
</feature>
<feature type="transmembrane region" description="Helical" evidence="10">
    <location>
        <begin position="108"/>
        <end position="132"/>
    </location>
</feature>
<dbReference type="InterPro" id="IPR004773">
    <property type="entry name" value="K/Na_transp_Trk1/HKT1"/>
</dbReference>
<evidence type="ECO:0000256" key="3">
    <source>
        <dbReference type="ARBA" id="ARBA00022448"/>
    </source>
</evidence>
<organism evidence="12 13">
    <name type="scientific">Huiozyma naganishii (strain ATCC MYA-139 / BCRC 22969 / CBS 8797 / KCTC 17520 / NBRC 10181 / NCYC 3082 / Yp74L-3)</name>
    <name type="common">Yeast</name>
    <name type="synonym">Kazachstania naganishii</name>
    <dbReference type="NCBI Taxonomy" id="1071383"/>
    <lineage>
        <taxon>Eukaryota</taxon>
        <taxon>Fungi</taxon>
        <taxon>Dikarya</taxon>
        <taxon>Ascomycota</taxon>
        <taxon>Saccharomycotina</taxon>
        <taxon>Saccharomycetes</taxon>
        <taxon>Saccharomycetales</taxon>
        <taxon>Saccharomycetaceae</taxon>
        <taxon>Huiozyma</taxon>
    </lineage>
</organism>
<feature type="region of interest" description="Disordered" evidence="11">
    <location>
        <begin position="659"/>
        <end position="714"/>
    </location>
</feature>
<feature type="region of interest" description="Disordered" evidence="11">
    <location>
        <begin position="571"/>
        <end position="613"/>
    </location>
</feature>
<proteinExistence type="inferred from homology"/>
<dbReference type="NCBIfam" id="TIGR00934">
    <property type="entry name" value="2a38euk"/>
    <property type="match status" value="1"/>
</dbReference>
<feature type="transmembrane region" description="Helical" evidence="10">
    <location>
        <begin position="803"/>
        <end position="827"/>
    </location>
</feature>
<dbReference type="GO" id="GO:1990573">
    <property type="term" value="P:potassium ion import across plasma membrane"/>
    <property type="evidence" value="ECO:0007669"/>
    <property type="project" value="TreeGrafter"/>
</dbReference>
<evidence type="ECO:0000256" key="9">
    <source>
        <dbReference type="ARBA" id="ARBA00023136"/>
    </source>
</evidence>
<evidence type="ECO:0000256" key="6">
    <source>
        <dbReference type="ARBA" id="ARBA00022958"/>
    </source>
</evidence>
<keyword evidence="8 10" id="KW-0406">Ion transport</keyword>
<dbReference type="OMA" id="MVNRDEQ"/>
<feature type="compositionally biased region" description="Low complexity" evidence="11">
    <location>
        <begin position="234"/>
        <end position="243"/>
    </location>
</feature>
<feature type="transmembrane region" description="Helical" evidence="10">
    <location>
        <begin position="932"/>
        <end position="952"/>
    </location>
</feature>
<feature type="compositionally biased region" description="Acidic residues" evidence="11">
    <location>
        <begin position="322"/>
        <end position="331"/>
    </location>
</feature>
<dbReference type="InterPro" id="IPR051143">
    <property type="entry name" value="TrkH_K-transport"/>
</dbReference>
<dbReference type="HOGENOM" id="CLU_005947_0_0_1"/>
<dbReference type="GO" id="GO:0140107">
    <property type="term" value="F:high-affinity potassium ion transmembrane transporter activity"/>
    <property type="evidence" value="ECO:0007669"/>
    <property type="project" value="TreeGrafter"/>
</dbReference>
<evidence type="ECO:0000256" key="8">
    <source>
        <dbReference type="ARBA" id="ARBA00023065"/>
    </source>
</evidence>
<keyword evidence="7 10" id="KW-1133">Transmembrane helix</keyword>
<dbReference type="OrthoDB" id="9999863at2759"/>
<evidence type="ECO:0000313" key="12">
    <source>
        <dbReference type="EMBL" id="CCK69381.1"/>
    </source>
</evidence>
<dbReference type="AlphaFoldDB" id="J7S5U8"/>
<feature type="compositionally biased region" description="Basic residues" evidence="11">
    <location>
        <begin position="1248"/>
        <end position="1257"/>
    </location>
</feature>
<evidence type="ECO:0000256" key="4">
    <source>
        <dbReference type="ARBA" id="ARBA00022538"/>
    </source>
</evidence>
<dbReference type="InterPro" id="IPR003445">
    <property type="entry name" value="Cat_transpt"/>
</dbReference>
<evidence type="ECO:0000256" key="1">
    <source>
        <dbReference type="ARBA" id="ARBA00004141"/>
    </source>
</evidence>
<evidence type="ECO:0000256" key="7">
    <source>
        <dbReference type="ARBA" id="ARBA00022989"/>
    </source>
</evidence>
<feature type="region of interest" description="Disordered" evidence="11">
    <location>
        <begin position="305"/>
        <end position="389"/>
    </location>
</feature>
<feature type="compositionally biased region" description="Acidic residues" evidence="11">
    <location>
        <begin position="436"/>
        <end position="458"/>
    </location>
</feature>
<feature type="compositionally biased region" description="Basic and acidic residues" evidence="11">
    <location>
        <begin position="599"/>
        <end position="612"/>
    </location>
</feature>
<name>J7S5U8_HUIN7</name>
<reference evidence="12 13" key="1">
    <citation type="journal article" date="2011" name="Proc. Natl. Acad. Sci. U.S.A.">
        <title>Evolutionary erosion of yeast sex chromosomes by mating-type switching accidents.</title>
        <authorList>
            <person name="Gordon J.L."/>
            <person name="Armisen D."/>
            <person name="Proux-Wera E."/>
            <person name="Oheigeartaigh S.S."/>
            <person name="Byrne K.P."/>
            <person name="Wolfe K.H."/>
        </authorList>
    </citation>
    <scope>NUCLEOTIDE SEQUENCE [LARGE SCALE GENOMIC DNA]</scope>
    <source>
        <strain evidence="13">ATCC MYA-139 / BCRC 22969 / CBS 8797 / CCRC 22969 / KCTC 17520 / NBRC 10181 / NCYC 3082</strain>
    </source>
</reference>
<protein>
    <recommendedName>
        <fullName evidence="10">Potassium transport protein</fullName>
    </recommendedName>
</protein>
<feature type="compositionally biased region" description="Low complexity" evidence="11">
    <location>
        <begin position="459"/>
        <end position="468"/>
    </location>
</feature>
<dbReference type="Proteomes" id="UP000006310">
    <property type="component" value="Chromosome 3"/>
</dbReference>
<keyword evidence="9 10" id="KW-0472">Membrane</keyword>
<dbReference type="eggNOG" id="KOG1341">
    <property type="taxonomic scope" value="Eukaryota"/>
</dbReference>
<keyword evidence="5 10" id="KW-0812">Transmembrane</keyword>
<evidence type="ECO:0000256" key="2">
    <source>
        <dbReference type="ARBA" id="ARBA00009137"/>
    </source>
</evidence>
<dbReference type="EMBL" id="HE978316">
    <property type="protein sequence ID" value="CCK69381.1"/>
    <property type="molecule type" value="Genomic_DNA"/>
</dbReference>
<sequence>MAFGRTSTSVSTSSWFVENYKKTVGHKFRDFIASCGHYIKPFKKYFLPNFIAVHYFYIISLTILGSILMYPVHNFRYIDILFLACGATTQGGLNTVNVNDLTLYQQLIIYLLCCISTPIAIHGCLAFVRLYWFERYFDGIKDRSKRNFKMRRTRTILQREMTKRSHQATHTFNARTYSSVQTQRSNAVQGPNAADPDFQEKLFSGRKVNRDEQSFHSEESQDTNLPDRMKIDNSSGSSTGDGTHYTETSSSSTNHAGERFASRRNSTDITPVDMYRSIMMFRGQHQDQNEEGEGPALVIKGRNVASDIQRPKHKPLLQDIQSVDEGDESSTEETSQILRPKSLSSGINSQEDRPTLGETHVGGQDSNSIYTDSDDMNHTVDDEVEPPNASAISSQELELFEPGSDVNFSNRSINNHSVSDSNISSENVRDYRGSDYDDDNTGDDGNDEISDDEAESLDDSLSSGSQTDANTPLETGPLEYPDNTQHISFSNDDETRRQRGVTVNQRNRGKLEDSSVRPKEGQSIQFNITARPKRRYQIQGAKKARNPYYHTKKRPAKRLLLKQLKKGKRLREQLQGRLSRATTDKDDYPDNFSAPSTDPRPRAEILENKGNNDMEEYFADDETDEDIPYDISPEELNRLSQTPDFQKMIYKNWKAKHRKTGKLGKASRTLEKTLTSGSHSNFPRPRRNHHLSNDFHKNKPNNGDAGNLSSDDSYGSVLDSERGTDYYNYIDTEDQAQHGNHFEYNFDQNNLNLPLNRTMSTNYLSWQPTIGRNSTFVGLSKSQRDELGGVEYRAIKLLCKILLCYYFGFHVMAFVMMVPWICVKKYYIHIVRSDGVSPAWWGFFTSMSAFSDLGLTVTPDSMTSFNKAIYPQIVMMWFIIIGNTGFPILLRCIIWVMFKTAPELSQTKESLGFLLDHPRRCFTLLFPEAATWWLLLTLLFLNITDWILFIILDMGSAVLKPLSRGLRVLNGLFQAVSTRTAGFSIVDLSKLHPAIQVSYMLMMYVSVLPVAISIRRTNVYEERSLGMYGKIEEHDDEDEDVDSSDTETKTKKSKKRKNRNNLEEDDEKKDHVSTKSFIGAHLRKQLSFDLWFLFLGLFVICLCENSKIQDTTRPNFNVFSILFEIVSAYGTIGLSLGYPETNQSFSAQFTSLSKLVIILMLIRGRCRGLPYSLDRAIILPSDRLEHIDHMEDLKLRKNHGRAETIDPVTEYVKHSTGVFRKKLERFNTHGHIPSHIGPSDEFEMTNQNRRRMEHQTM</sequence>
<feature type="compositionally biased region" description="Basic and acidic residues" evidence="11">
    <location>
        <begin position="509"/>
        <end position="520"/>
    </location>
</feature>
<dbReference type="Pfam" id="PF02386">
    <property type="entry name" value="TrkH"/>
    <property type="match status" value="1"/>
</dbReference>
<feature type="region of interest" description="Disordered" evidence="11">
    <location>
        <begin position="409"/>
        <end position="520"/>
    </location>
</feature>
<feature type="transmembrane region" description="Helical" evidence="10">
    <location>
        <begin position="869"/>
        <end position="898"/>
    </location>
</feature>
<comment type="subcellular location">
    <subcellularLocation>
        <location evidence="1">Membrane</location>
        <topology evidence="1">Multi-pass membrane protein</topology>
    </subcellularLocation>
</comment>
<feature type="compositionally biased region" description="Polar residues" evidence="11">
    <location>
        <begin position="168"/>
        <end position="189"/>
    </location>
</feature>
<dbReference type="KEGG" id="kng:KNAG_0C02700"/>
<dbReference type="GO" id="GO:0030007">
    <property type="term" value="P:intracellular potassium ion homeostasis"/>
    <property type="evidence" value="ECO:0007669"/>
    <property type="project" value="UniProtKB-UniRule"/>
</dbReference>
<feature type="region of interest" description="Disordered" evidence="11">
    <location>
        <begin position="160"/>
        <end position="268"/>
    </location>
</feature>
<reference evidence="13" key="2">
    <citation type="submission" date="2012-08" db="EMBL/GenBank/DDBJ databases">
        <title>Genome sequence of Kazachstania naganishii.</title>
        <authorList>
            <person name="Gordon J.L."/>
            <person name="Armisen D."/>
            <person name="Proux-Wera E."/>
            <person name="OhEigeartaigh S.S."/>
            <person name="Byrne K.P."/>
            <person name="Wolfe K.H."/>
        </authorList>
    </citation>
    <scope>NUCLEOTIDE SEQUENCE [LARGE SCALE GENOMIC DNA]</scope>
    <source>
        <strain evidence="13">ATCC MYA-139 / BCRC 22969 / CBS 8797 / CCRC 22969 / KCTC 17520 / NBRC 10181 / NCYC 3082</strain>
    </source>
</reference>
<dbReference type="PANTHER" id="PTHR31064:SF30">
    <property type="entry name" value="HIGH-AFFINITY POTASSIUM TRANSPORT PROTEIN-RELATED"/>
    <property type="match status" value="1"/>
</dbReference>
<dbReference type="GO" id="GO:0006874">
    <property type="term" value="P:intracellular calcium ion homeostasis"/>
    <property type="evidence" value="ECO:0007669"/>
    <property type="project" value="EnsemblFungi"/>
</dbReference>